<organism evidence="3 4">
    <name type="scientific">Hippea maritima (strain ATCC 700847 / DSM 10411 / MH2)</name>
    <dbReference type="NCBI Taxonomy" id="760142"/>
    <lineage>
        <taxon>Bacteria</taxon>
        <taxon>Pseudomonadati</taxon>
        <taxon>Campylobacterota</taxon>
        <taxon>Desulfurellia</taxon>
        <taxon>Desulfurellales</taxon>
        <taxon>Hippeaceae</taxon>
        <taxon>Hippea</taxon>
    </lineage>
</organism>
<dbReference type="KEGG" id="hmr:Hipma_1637"/>
<gene>
    <name evidence="3" type="ordered locus">Hipma_1637</name>
</gene>
<dbReference type="InterPro" id="IPR011990">
    <property type="entry name" value="TPR-like_helical_dom_sf"/>
</dbReference>
<name>F2LUJ7_HIPMA</name>
<keyword evidence="1" id="KW-0802">TPR repeat</keyword>
<dbReference type="PANTHER" id="PTHR41786:SF1">
    <property type="entry name" value="6-HYDROXYMETHYLPTERIN DIPHOSPHOKINASE MPTE-LIKE DOMAIN-CONTAINING PROTEIN"/>
    <property type="match status" value="1"/>
</dbReference>
<feature type="repeat" description="TPR" evidence="1">
    <location>
        <begin position="786"/>
        <end position="819"/>
    </location>
</feature>
<dbReference type="EMBL" id="CP002606">
    <property type="protein sequence ID" value="AEA34587.1"/>
    <property type="molecule type" value="Genomic_DNA"/>
</dbReference>
<dbReference type="Pfam" id="PF13181">
    <property type="entry name" value="TPR_8"/>
    <property type="match status" value="2"/>
</dbReference>
<proteinExistence type="predicted"/>
<dbReference type="AlphaFoldDB" id="F2LUJ7"/>
<feature type="repeat" description="TPR" evidence="1">
    <location>
        <begin position="820"/>
        <end position="853"/>
    </location>
</feature>
<evidence type="ECO:0000313" key="3">
    <source>
        <dbReference type="EMBL" id="AEA34587.1"/>
    </source>
</evidence>
<sequence length="922" mass="106885">MLYVNVNAMKSGIYKGLLDRLNNVDIDSNLKYIPEEDKLFYKDVELDTLNEVAEDLKSYDIAILHGFGSGKTIRNLRNKFKRTFIIVFETNFSLLKLLLSEKDLSDILTDKNTLIVPLSYNYKDEIDKLLGSLTMKLLWADVYQYSIAGYEKVDFYNLDEIKEYTRRFLAAFYINRSTLLHKSEIITENSIKNTLSFLRGGPLRLFVKNKFENKPAIIVASGPSLMKNIDKLKGLKDKALVIAADSVLGTLNEFGIKPDIVCGVDYNPINIEKYKTILKDKKKSDFIYIHTAAVYHQIPKIFKKSVVECHSLSLSDLYGEIFGDFNDVSLPSNAVTHTAIAVAYYLRANPIIFVGQDWAFTGGLDHAKGVSVEVDLPKQLHWVRGNYQDKVPTDHAMYTGLKLVEDIIKVLSPKGFKFINATEGGAYIEGAELLTLEDVQKKYLKDNVDKTVFEINNSSDYDKIISKTEQILGGIEQIIRKSKDALKMAKDVLDKWKINKDENQIRKRVNKINAINDEITFDEIFISAVQNFFFKDFFYFNREEIDIEGQSVEDRINQAIKYFKLIREKSILSRKHIKNLLDILKLEYEFKKDADRFLKKKEKVVNLLKLYVEFKDIYTGIELVDRAIEIYKDSADLYYWKGKLCSLNRFMHKETLESFQKAIEINPDHKKAKFDYKVEQNMVASHLLLAKRALDNKDFIDAKRLVLRALDYEPENEEAKKWFDVVEEMSKVSKDIKRQNLLYAQLSLEGDIFDEYKKAIDFVKKEQLDKAFDILVELYDKYGSFGDIPFLLGSIYIDRKELDKAEKYLKEAVELIPYQPLVYLALGKLYLMKENYYAAKENLEKAINMNPDLKPGILDTLGNLYYEFGEYEKAFRAFEEFLQYSDDKIKTLTKIALCYKEMGMINKYNTLMDKIKPISSSN</sequence>
<evidence type="ECO:0000256" key="1">
    <source>
        <dbReference type="PROSITE-ProRule" id="PRU00339"/>
    </source>
</evidence>
<reference evidence="4" key="2">
    <citation type="submission" date="2011-03" db="EMBL/GenBank/DDBJ databases">
        <title>The complete genome of Hippea maritima DSM 10411.</title>
        <authorList>
            <consortium name="US DOE Joint Genome Institute (JGI-PGF)"/>
            <person name="Lucas S."/>
            <person name="Copeland A."/>
            <person name="Lapidus A."/>
            <person name="Bruce D."/>
            <person name="Goodwin L."/>
            <person name="Pitluck S."/>
            <person name="Peters L."/>
            <person name="Kyrpides N."/>
            <person name="Mavromatis K."/>
            <person name="Pagani I."/>
            <person name="Ivanova N."/>
            <person name="Mikhailova N."/>
            <person name="Lu M."/>
            <person name="Detter J.C."/>
            <person name="Tapia R."/>
            <person name="Han C."/>
            <person name="Land M."/>
            <person name="Hauser L."/>
            <person name="Markowitz V."/>
            <person name="Cheng J.-F."/>
            <person name="Hugenholtz P."/>
            <person name="Woyke T."/>
            <person name="Wu D."/>
            <person name="Spring S."/>
            <person name="Schroeder M."/>
            <person name="Brambilla E."/>
            <person name="Klenk H.-P."/>
            <person name="Eisen J.A."/>
        </authorList>
    </citation>
    <scope>NUCLEOTIDE SEQUENCE [LARGE SCALE GENOMIC DNA]</scope>
    <source>
        <strain evidence="4">ATCC 700847 / DSM 10411 / MH2</strain>
    </source>
</reference>
<reference evidence="3 4" key="1">
    <citation type="journal article" date="2011" name="Stand. Genomic Sci.">
        <title>Complete genome sequence of the thermophilic sulfur-reducer Hippea maritima type strain (MH(2)).</title>
        <authorList>
            <person name="Huntemann M."/>
            <person name="Lu M."/>
            <person name="Nolan M."/>
            <person name="Lapidus A."/>
            <person name="Lucas S."/>
            <person name="Hammon N."/>
            <person name="Deshpande S."/>
            <person name="Cheng J.F."/>
            <person name="Tapia R."/>
            <person name="Han C."/>
            <person name="Goodwin L."/>
            <person name="Pitluck S."/>
            <person name="Liolios K."/>
            <person name="Pagani I."/>
            <person name="Ivanova N."/>
            <person name="Ovchinikova G."/>
            <person name="Pati A."/>
            <person name="Chen A."/>
            <person name="Palaniappan K."/>
            <person name="Land M."/>
            <person name="Hauser L."/>
            <person name="Jeffries C.D."/>
            <person name="Detter J.C."/>
            <person name="Brambilla E.M."/>
            <person name="Rohde M."/>
            <person name="Spring S."/>
            <person name="Goker M."/>
            <person name="Woyke T."/>
            <person name="Bristow J."/>
            <person name="Eisen J.A."/>
            <person name="Markowitz V."/>
            <person name="Hugenholtz P."/>
            <person name="Kyrpides N.C."/>
            <person name="Klenk H.P."/>
            <person name="Mavromatis K."/>
        </authorList>
    </citation>
    <scope>NUCLEOTIDE SEQUENCE [LARGE SCALE GENOMIC DNA]</scope>
    <source>
        <strain evidence="4">ATCC 700847 / DSM 10411 / MH2</strain>
    </source>
</reference>
<feature type="repeat" description="TPR" evidence="1">
    <location>
        <begin position="855"/>
        <end position="888"/>
    </location>
</feature>
<dbReference type="STRING" id="760142.Hipma_1637"/>
<dbReference type="InterPro" id="IPR002826">
    <property type="entry name" value="MptE-like"/>
</dbReference>
<dbReference type="PANTHER" id="PTHR41786">
    <property type="entry name" value="MOTILITY ACCESSORY FACTOR MAF"/>
    <property type="match status" value="1"/>
</dbReference>
<dbReference type="InterPro" id="IPR019734">
    <property type="entry name" value="TPR_rpt"/>
</dbReference>
<accession>F2LUJ7</accession>
<dbReference type="SUPFAM" id="SSF48452">
    <property type="entry name" value="TPR-like"/>
    <property type="match status" value="2"/>
</dbReference>
<dbReference type="Gene3D" id="1.25.40.10">
    <property type="entry name" value="Tetratricopeptide repeat domain"/>
    <property type="match status" value="2"/>
</dbReference>
<dbReference type="SMART" id="SM00028">
    <property type="entry name" value="TPR"/>
    <property type="match status" value="5"/>
</dbReference>
<dbReference type="Proteomes" id="UP000008139">
    <property type="component" value="Chromosome"/>
</dbReference>
<dbReference type="Pfam" id="PF01973">
    <property type="entry name" value="MptE-like"/>
    <property type="match status" value="1"/>
</dbReference>
<dbReference type="eggNOG" id="COG2604">
    <property type="taxonomic scope" value="Bacteria"/>
</dbReference>
<evidence type="ECO:0000313" key="4">
    <source>
        <dbReference type="Proteomes" id="UP000008139"/>
    </source>
</evidence>
<dbReference type="eggNOG" id="COG0457">
    <property type="taxonomic scope" value="Bacteria"/>
</dbReference>
<dbReference type="RefSeq" id="WP_013682613.1">
    <property type="nucleotide sequence ID" value="NC_015318.1"/>
</dbReference>
<dbReference type="HOGENOM" id="CLU_316372_0_0_7"/>
<evidence type="ECO:0000259" key="2">
    <source>
        <dbReference type="Pfam" id="PF01973"/>
    </source>
</evidence>
<dbReference type="PROSITE" id="PS50005">
    <property type="entry name" value="TPR"/>
    <property type="match status" value="3"/>
</dbReference>
<dbReference type="OrthoDB" id="5291305at2"/>
<feature type="domain" description="6-hydroxymethylpterin diphosphokinase MptE-like" evidence="2">
    <location>
        <begin position="191"/>
        <end position="362"/>
    </location>
</feature>
<protein>
    <recommendedName>
        <fullName evidence="2">6-hydroxymethylpterin diphosphokinase MptE-like domain-containing protein</fullName>
    </recommendedName>
</protein>
<keyword evidence="4" id="KW-1185">Reference proteome</keyword>
<dbReference type="InParanoid" id="F2LUJ7"/>